<feature type="domain" description="ABC transmembrane type-1" evidence="12">
    <location>
        <begin position="890"/>
        <end position="1166"/>
    </location>
</feature>
<evidence type="ECO:0000259" key="12">
    <source>
        <dbReference type="PROSITE" id="PS50929"/>
    </source>
</evidence>
<dbReference type="PROSITE" id="PS50929">
    <property type="entry name" value="ABC_TM1F"/>
    <property type="match status" value="2"/>
</dbReference>
<feature type="transmembrane region" description="Helical" evidence="10">
    <location>
        <begin position="1488"/>
        <end position="1517"/>
    </location>
</feature>
<dbReference type="InterPro" id="IPR011527">
    <property type="entry name" value="ABC1_TM_dom"/>
</dbReference>
<feature type="transmembrane region" description="Helical" evidence="10">
    <location>
        <begin position="347"/>
        <end position="370"/>
    </location>
</feature>
<feature type="transmembrane region" description="Helical" evidence="10">
    <location>
        <begin position="1617"/>
        <end position="1637"/>
    </location>
</feature>
<feature type="transmembrane region" description="Helical" evidence="10">
    <location>
        <begin position="1561"/>
        <end position="1579"/>
    </location>
</feature>
<dbReference type="Pfam" id="PF07690">
    <property type="entry name" value="MFS_1"/>
    <property type="match status" value="1"/>
</dbReference>
<proteinExistence type="inferred from homology"/>
<dbReference type="InterPro" id="IPR027417">
    <property type="entry name" value="P-loop_NTPase"/>
</dbReference>
<dbReference type="EMBL" id="LT635760">
    <property type="protein sequence ID" value="SGZ55373.1"/>
    <property type="molecule type" value="Genomic_DNA"/>
</dbReference>
<keyword evidence="6" id="KW-0067">ATP-binding</keyword>
<name>A0A1L0GGI1_9ASCO</name>
<dbReference type="PROSITE" id="PS50893">
    <property type="entry name" value="ABC_TRANSPORTER_2"/>
    <property type="match status" value="2"/>
</dbReference>
<feature type="compositionally biased region" description="Basic and acidic residues" evidence="9">
    <location>
        <begin position="25"/>
        <end position="34"/>
    </location>
</feature>
<dbReference type="CDD" id="cd17352">
    <property type="entry name" value="MFS_MCT_SLC16"/>
    <property type="match status" value="1"/>
</dbReference>
<dbReference type="FunFam" id="3.40.50.300:FF:001750">
    <property type="entry name" value="ATP-binding cassette transporter"/>
    <property type="match status" value="1"/>
</dbReference>
<dbReference type="GO" id="GO:0005886">
    <property type="term" value="C:plasma membrane"/>
    <property type="evidence" value="ECO:0007669"/>
    <property type="project" value="TreeGrafter"/>
</dbReference>
<keyword evidence="4 10" id="KW-0812">Transmembrane</keyword>
<feature type="transmembrane region" description="Helical" evidence="10">
    <location>
        <begin position="493"/>
        <end position="515"/>
    </location>
</feature>
<keyword evidence="3" id="KW-0813">Transport</keyword>
<feature type="domain" description="ABC transporter" evidence="11">
    <location>
        <begin position="1204"/>
        <end position="1451"/>
    </location>
</feature>
<dbReference type="InterPro" id="IPR036640">
    <property type="entry name" value="ABC1_TM_sf"/>
</dbReference>
<evidence type="ECO:0000256" key="5">
    <source>
        <dbReference type="ARBA" id="ARBA00022741"/>
    </source>
</evidence>
<dbReference type="FunFam" id="3.40.50.300:FF:000565">
    <property type="entry name" value="ABC bile acid transporter"/>
    <property type="match status" value="1"/>
</dbReference>
<feature type="transmembrane region" description="Helical" evidence="10">
    <location>
        <begin position="1649"/>
        <end position="1669"/>
    </location>
</feature>
<protein>
    <submittedName>
        <fullName evidence="13">CIC11C00000005789</fullName>
    </submittedName>
</protein>
<feature type="transmembrane region" description="Helical" evidence="10">
    <location>
        <begin position="232"/>
        <end position="253"/>
    </location>
</feature>
<evidence type="ECO:0000313" key="14">
    <source>
        <dbReference type="Proteomes" id="UP000182334"/>
    </source>
</evidence>
<dbReference type="Gene3D" id="1.20.1560.10">
    <property type="entry name" value="ABC transporter type 1, transmembrane domain"/>
    <property type="match status" value="2"/>
</dbReference>
<dbReference type="CDD" id="cd03244">
    <property type="entry name" value="ABCC_MRP_domain2"/>
    <property type="match status" value="1"/>
</dbReference>
<feature type="transmembrane region" description="Helical" evidence="10">
    <location>
        <begin position="1848"/>
        <end position="1870"/>
    </location>
</feature>
<dbReference type="CDD" id="cd18606">
    <property type="entry name" value="ABC_6TM_YOR1_D2_like"/>
    <property type="match status" value="1"/>
</dbReference>
<evidence type="ECO:0000256" key="1">
    <source>
        <dbReference type="ARBA" id="ARBA00004141"/>
    </source>
</evidence>
<dbReference type="PANTHER" id="PTHR24223:SF456">
    <property type="entry name" value="MULTIDRUG RESISTANCE-ASSOCIATED PROTEIN LETHAL(2)03659"/>
    <property type="match status" value="1"/>
</dbReference>
<dbReference type="InterPro" id="IPR003593">
    <property type="entry name" value="AAA+_ATPase"/>
</dbReference>
<feature type="transmembrane region" description="Helical" evidence="10">
    <location>
        <begin position="1585"/>
        <end position="1605"/>
    </location>
</feature>
<gene>
    <name evidence="13" type="ORF">SAMEA4029010_CIC11G00000005789</name>
</gene>
<feature type="transmembrane region" description="Helical" evidence="10">
    <location>
        <begin position="274"/>
        <end position="291"/>
    </location>
</feature>
<feature type="transmembrane region" description="Helical" evidence="10">
    <location>
        <begin position="1723"/>
        <end position="1743"/>
    </location>
</feature>
<dbReference type="OrthoDB" id="6500128at2759"/>
<dbReference type="InterPro" id="IPR003439">
    <property type="entry name" value="ABC_transporter-like_ATP-bd"/>
</dbReference>
<dbReference type="CDD" id="cd18597">
    <property type="entry name" value="ABC_6TM_YOR1_D1_like"/>
    <property type="match status" value="1"/>
</dbReference>
<feature type="transmembrane region" description="Helical" evidence="10">
    <location>
        <begin position="1778"/>
        <end position="1799"/>
    </location>
</feature>
<dbReference type="Gene3D" id="1.20.1250.20">
    <property type="entry name" value="MFS general substrate transporter like domains"/>
    <property type="match status" value="2"/>
</dbReference>
<feature type="transmembrane region" description="Helical" evidence="10">
    <location>
        <begin position="1529"/>
        <end position="1549"/>
    </location>
</feature>
<evidence type="ECO:0000256" key="2">
    <source>
        <dbReference type="ARBA" id="ARBA00009726"/>
    </source>
</evidence>
<evidence type="ECO:0000256" key="8">
    <source>
        <dbReference type="ARBA" id="ARBA00023136"/>
    </source>
</evidence>
<dbReference type="SMART" id="SM00382">
    <property type="entry name" value="AAA"/>
    <property type="match status" value="2"/>
</dbReference>
<dbReference type="GO" id="GO:0016887">
    <property type="term" value="F:ATP hydrolysis activity"/>
    <property type="evidence" value="ECO:0007669"/>
    <property type="project" value="InterPro"/>
</dbReference>
<evidence type="ECO:0000256" key="3">
    <source>
        <dbReference type="ARBA" id="ARBA00022448"/>
    </source>
</evidence>
<dbReference type="Gene3D" id="3.40.50.300">
    <property type="entry name" value="P-loop containing nucleotide triphosphate hydrolases"/>
    <property type="match status" value="2"/>
</dbReference>
<dbReference type="SUPFAM" id="SSF103473">
    <property type="entry name" value="MFS general substrate transporter"/>
    <property type="match status" value="1"/>
</dbReference>
<organism evidence="13 14">
    <name type="scientific">Sungouiella intermedia</name>
    <dbReference type="NCBI Taxonomy" id="45354"/>
    <lineage>
        <taxon>Eukaryota</taxon>
        <taxon>Fungi</taxon>
        <taxon>Dikarya</taxon>
        <taxon>Ascomycota</taxon>
        <taxon>Saccharomycotina</taxon>
        <taxon>Pichiomycetes</taxon>
        <taxon>Metschnikowiaceae</taxon>
        <taxon>Sungouiella</taxon>
    </lineage>
</organism>
<dbReference type="GO" id="GO:0008559">
    <property type="term" value="F:ABC-type xenobiotic transporter activity"/>
    <property type="evidence" value="ECO:0007669"/>
    <property type="project" value="TreeGrafter"/>
</dbReference>
<dbReference type="InterPro" id="IPR050173">
    <property type="entry name" value="ABC_transporter_C-like"/>
</dbReference>
<keyword evidence="7 10" id="KW-1133">Transmembrane helix</keyword>
<dbReference type="CDD" id="cd03250">
    <property type="entry name" value="ABCC_MRP_domain1"/>
    <property type="match status" value="1"/>
</dbReference>
<feature type="transmembrane region" description="Helical" evidence="10">
    <location>
        <begin position="376"/>
        <end position="399"/>
    </location>
</feature>
<evidence type="ECO:0000259" key="11">
    <source>
        <dbReference type="PROSITE" id="PS50893"/>
    </source>
</evidence>
<dbReference type="FunFam" id="1.20.1560.10:FF:000010">
    <property type="entry name" value="Multidrug resistance-associated ABC transporter"/>
    <property type="match status" value="1"/>
</dbReference>
<comment type="similarity">
    <text evidence="2">Belongs to the ABC transporter superfamily. ABCC family. Conjugate transporter (TC 3.A.1.208) subfamily.</text>
</comment>
<dbReference type="InterPro" id="IPR017871">
    <property type="entry name" value="ABC_transporter-like_CS"/>
</dbReference>
<dbReference type="Pfam" id="PF00664">
    <property type="entry name" value="ABC_membrane"/>
    <property type="match status" value="2"/>
</dbReference>
<keyword evidence="14" id="KW-1185">Reference proteome</keyword>
<dbReference type="PROSITE" id="PS00211">
    <property type="entry name" value="ABC_TRANSPORTER_1"/>
    <property type="match status" value="2"/>
</dbReference>
<feature type="transmembrane region" description="Helical" evidence="10">
    <location>
        <begin position="1001"/>
        <end position="1021"/>
    </location>
</feature>
<evidence type="ECO:0000256" key="7">
    <source>
        <dbReference type="ARBA" id="ARBA00022989"/>
    </source>
</evidence>
<feature type="compositionally biased region" description="Polar residues" evidence="9">
    <location>
        <begin position="35"/>
        <end position="58"/>
    </location>
</feature>
<accession>A0A1L0GGI1</accession>
<evidence type="ECO:0000256" key="10">
    <source>
        <dbReference type="SAM" id="Phobius"/>
    </source>
</evidence>
<feature type="region of interest" description="Disordered" evidence="9">
    <location>
        <begin position="577"/>
        <end position="607"/>
    </location>
</feature>
<evidence type="ECO:0000313" key="13">
    <source>
        <dbReference type="EMBL" id="SGZ55373.1"/>
    </source>
</evidence>
<keyword evidence="5" id="KW-0547">Nucleotide-binding</keyword>
<dbReference type="Proteomes" id="UP000182334">
    <property type="component" value="Chromosome V"/>
</dbReference>
<dbReference type="PANTHER" id="PTHR24223">
    <property type="entry name" value="ATP-BINDING CASSETTE SUB-FAMILY C"/>
    <property type="match status" value="1"/>
</dbReference>
<feature type="transmembrane region" description="Helical" evidence="10">
    <location>
        <begin position="1111"/>
        <end position="1133"/>
    </location>
</feature>
<feature type="transmembrane region" description="Helical" evidence="10">
    <location>
        <begin position="1690"/>
        <end position="1711"/>
    </location>
</feature>
<feature type="compositionally biased region" description="Basic and acidic residues" evidence="9">
    <location>
        <begin position="580"/>
        <end position="607"/>
    </location>
</feature>
<feature type="transmembrane region" description="Helical" evidence="10">
    <location>
        <begin position="924"/>
        <end position="951"/>
    </location>
</feature>
<feature type="domain" description="ABC transporter" evidence="11">
    <location>
        <begin position="588"/>
        <end position="816"/>
    </location>
</feature>
<dbReference type="SUPFAM" id="SSF52540">
    <property type="entry name" value="P-loop containing nucleoside triphosphate hydrolases"/>
    <property type="match status" value="2"/>
</dbReference>
<dbReference type="SUPFAM" id="SSF90123">
    <property type="entry name" value="ABC transporter transmembrane region"/>
    <property type="match status" value="2"/>
</dbReference>
<feature type="transmembrane region" description="Helical" evidence="10">
    <location>
        <begin position="890"/>
        <end position="912"/>
    </location>
</feature>
<feature type="transmembrane region" description="Helical" evidence="10">
    <location>
        <begin position="1750"/>
        <end position="1772"/>
    </location>
</feature>
<evidence type="ECO:0000256" key="6">
    <source>
        <dbReference type="ARBA" id="ARBA00022840"/>
    </source>
</evidence>
<feature type="domain" description="ABC transmembrane type-1" evidence="12">
    <location>
        <begin position="250"/>
        <end position="519"/>
    </location>
</feature>
<dbReference type="STRING" id="45354.A0A1L0GGI1"/>
<dbReference type="InterPro" id="IPR011701">
    <property type="entry name" value="MFS"/>
</dbReference>
<feature type="transmembrane region" description="Helical" evidence="10">
    <location>
        <begin position="1811"/>
        <end position="1836"/>
    </location>
</feature>
<comment type="subcellular location">
    <subcellularLocation>
        <location evidence="1">Membrane</location>
        <topology evidence="1">Multi-pass membrane protein</topology>
    </subcellularLocation>
</comment>
<dbReference type="Pfam" id="PF00005">
    <property type="entry name" value="ABC_tran"/>
    <property type="match status" value="2"/>
</dbReference>
<evidence type="ECO:0000256" key="4">
    <source>
        <dbReference type="ARBA" id="ARBA00022692"/>
    </source>
</evidence>
<dbReference type="GO" id="GO:0005524">
    <property type="term" value="F:ATP binding"/>
    <property type="evidence" value="ECO:0007669"/>
    <property type="project" value="UniProtKB-KW"/>
</dbReference>
<feature type="transmembrane region" description="Helical" evidence="10">
    <location>
        <begin position="459"/>
        <end position="481"/>
    </location>
</feature>
<feature type="transmembrane region" description="Helical" evidence="10">
    <location>
        <begin position="1139"/>
        <end position="1161"/>
    </location>
</feature>
<keyword evidence="8 10" id="KW-0472">Membrane</keyword>
<sequence>MVSIDTVGSLDGGRVSGVGRSRLVHSKDVDKDQPDSLQSKLYQPETKQPVTTTDQSSIAADVEAGPKLQRRFLSRFLSKKVPPVPLEDERRTFPRPMTLVLSFLFTWLLPVLRVGYKRTLEPNDLFKLNEDVCATTLAARFEKVFTRRLEEDKQKHIERKKRVIQDRKEGSKISKTEELKEIYWESKGKEENTNEGDMAHQGYQHVESELDDYVPASTLCVYSVLEAFRWQYFTACFYMATGMTTVACNPLLSRELIKFVLKRALGLPEPTGKGVGYAIGLMLTILVGNMFVNKGFFLSTFTGAELKGLLTKLMLDKSFRLSEKSRKKFPPSMITSIMSTDISRVDIGVGFSPWLFIWPFPAAISIALLVKNIKAPALAGLGVMFLYVMLVAALGTLLFGYRFRAIKFTDIRVGYMKEILSNLKMIKFYSWETPYFNLILETRITEMSFILKMEITRSIIIAAASSLPLLSSFTAFMVLYAASDASERNAATIFPSLTLFGVLAAVFVMLPFSIANGTDAFIGMKRVGDFLAAEEIVYDPERDLTPDQATVLKEKKVAIDVSNGNFEWTLVELDEEKSDEPENKEVNVDCEEISSKDSDRGNSTTEKRTFQLKQMNFSIRTGEFVVITGQIGSGKSSVLQALNGRMKRNSGHIQMNGSVLMCGTPWLQNTTLRNNITFGLPFEENRYRNVIEACALQSDLDILPGRDQTEIGERGITLSGGQKARVSLARAVYSHPDIILLDDVLSAVDSKVGKTIMDDCILGMLKTTTRVLATHQLSLIGSADRVIFLNGDGTMVIGTLDEMLKKSTDFKLLMEHSQTEAKEEKDSIAPGVSQDEKVELKNCEVENIDKVDGKLVSEESKSVNAIGWSVYRRYFAAGAQGFTCNWVIPLILFFSVCAIFLTLFANVWLSFWVEYRFKNRSNDFYIGLYTLFIFGGVLGLCLHFAGIISLLNRSSRILNLKAVKNILHVPMWYMDTTPMGRIINRFTKDTDVLDNEMCDKVAMIASYFGLIMGVIILSIIYLPWFAIAVPVLFLVFFISGEFYQASGREVKRVEALQRSFVYSNFTETLTGLETIKDYKSEDAFLSKNVRYVDRMNEAYYVTVANQRWFDVVLSFLTGAFALAISLLCVFRVFNIGPASAGLLLSYVLQMSSAISTAVVMYTQVEQDMNSTERIMDYAYDLPKEAAFVKSETAPAPDWPQQGQIEFEDVTLSYRPGLPPALKHFSAKIKPYEKVGICGRTGAGKSSIMVCLYRLVELTHGKISIDGLDVSQLGLHDLRLKLSIIPQDPVLFRGTIRSNLDPFKSKTDEQLWRILLRARIIDTAEFEEVRAQNGTSEHMHKFHLDLHVEDEGANFSLGERQCVAFARALVRGSKILIMDEATSSVDYATDSKLQTAIVEEFSECTILCVAHRLKTILEYDRILVLDHGTVEQFDTPWKFNIPVHNLGLSSTEFTNNDEDEVIVGLPMADEKSKPLERSALYSQIPDGGYGWLIVFACFLMNFNTWGANSGFAIYLSYYLNNGTFAGADKYDYALIGGLTFGVGLAFAPAINFIQGKIGLRPTIILGNCFQFAALMMASFAKHLWQLYLTQGLLQAFGLAFITLPAISILPQWFKNRRTLASSISAAGSGCGGLVYNLGMQKVLEAKSVFWALRVQSIMCFGLTWISIFLIRTRMETKFALYDSEVTRSVGFWIFCFYLIFCMLGYVIVLYGMANFTTSLGYSPYQGSIASAMVQVGSVLGRPIVGQLSDKFGVMNIGVGVYALCGVFAIAMWIPARNFATVIAFCLIMGSMMGSVFATTPPILARLVGLRKVGVGVCLSWPFLGLAGIASPVIGLALKSGNHGFVDPKQYVNSSIFAGVAFFCCSATLLVLRGYLIARTDLADTDADHGHLHLTVPVLAPFQHCFRPINF</sequence>
<dbReference type="InterPro" id="IPR036259">
    <property type="entry name" value="MFS_trans_sf"/>
</dbReference>
<feature type="region of interest" description="Disordered" evidence="9">
    <location>
        <begin position="16"/>
        <end position="58"/>
    </location>
</feature>
<reference evidence="13 14" key="1">
    <citation type="submission" date="2016-10" db="EMBL/GenBank/DDBJ databases">
        <authorList>
            <person name="de Groot N.N."/>
        </authorList>
    </citation>
    <scope>NUCLEOTIDE SEQUENCE [LARGE SCALE GENOMIC DNA]</scope>
    <source>
        <strain evidence="13 14">CBS 141442</strain>
    </source>
</reference>
<evidence type="ECO:0000256" key="9">
    <source>
        <dbReference type="SAM" id="MobiDB-lite"/>
    </source>
</evidence>